<keyword evidence="1" id="KW-0862">Zinc</keyword>
<keyword evidence="1" id="KW-0479">Metal-binding</keyword>
<gene>
    <name evidence="3" type="ORF">TDIB3V08_LOCUS12459</name>
</gene>
<evidence type="ECO:0000259" key="2">
    <source>
        <dbReference type="PROSITE" id="PS50119"/>
    </source>
</evidence>
<protein>
    <recommendedName>
        <fullName evidence="2">B box-type domain-containing protein</fullName>
    </recommendedName>
</protein>
<name>A0A7R8ZHA3_TIMDO</name>
<dbReference type="AlphaFoldDB" id="A0A7R8ZHA3"/>
<dbReference type="SUPFAM" id="SSF57845">
    <property type="entry name" value="B-box zinc-binding domain"/>
    <property type="match status" value="1"/>
</dbReference>
<reference evidence="3" key="1">
    <citation type="submission" date="2020-11" db="EMBL/GenBank/DDBJ databases">
        <authorList>
            <person name="Tran Van P."/>
        </authorList>
    </citation>
    <scope>NUCLEOTIDE SEQUENCE</scope>
</reference>
<dbReference type="GO" id="GO:0008270">
    <property type="term" value="F:zinc ion binding"/>
    <property type="evidence" value="ECO:0007669"/>
    <property type="project" value="UniProtKB-KW"/>
</dbReference>
<dbReference type="PROSITE" id="PS50119">
    <property type="entry name" value="ZF_BBOX"/>
    <property type="match status" value="1"/>
</dbReference>
<dbReference type="Gene3D" id="3.30.160.60">
    <property type="entry name" value="Classic Zinc Finger"/>
    <property type="match status" value="1"/>
</dbReference>
<organism evidence="3">
    <name type="scientific">Timema douglasi</name>
    <name type="common">Walking stick</name>
    <dbReference type="NCBI Taxonomy" id="61478"/>
    <lineage>
        <taxon>Eukaryota</taxon>
        <taxon>Metazoa</taxon>
        <taxon>Ecdysozoa</taxon>
        <taxon>Arthropoda</taxon>
        <taxon>Hexapoda</taxon>
        <taxon>Insecta</taxon>
        <taxon>Pterygota</taxon>
        <taxon>Neoptera</taxon>
        <taxon>Polyneoptera</taxon>
        <taxon>Phasmatodea</taxon>
        <taxon>Timematodea</taxon>
        <taxon>Timematoidea</taxon>
        <taxon>Timematidae</taxon>
        <taxon>Timema</taxon>
    </lineage>
</organism>
<evidence type="ECO:0000313" key="3">
    <source>
        <dbReference type="EMBL" id="CAD7206310.1"/>
    </source>
</evidence>
<dbReference type="InterPro" id="IPR000315">
    <property type="entry name" value="Znf_B-box"/>
</dbReference>
<dbReference type="EMBL" id="OA580677">
    <property type="protein sequence ID" value="CAD7206310.1"/>
    <property type="molecule type" value="Genomic_DNA"/>
</dbReference>
<proteinExistence type="predicted"/>
<accession>A0A7R8ZHA3</accession>
<sequence>MCPSHPDHELELFCGPCCQVVCHECSLYTHKGHLCEPAARVAHVYTSRVKEAVERARPLAEQAAVSLERLKVMEHRIEVGWMQVGQDVGITVSDVLNTTRLKVIGTPDRGRLDAGRTGPRYPGLGPTEYNTSLCQVRCSQVQAEVQRFVELYMSALEEHGRSLQLQVQQARETKLQNLHSQQLNLQRCGEDARTAVRFAEDLLTDGSQIEVQLSHLYICERRGVTPLHM</sequence>
<feature type="domain" description="B box-type" evidence="2">
    <location>
        <begin position="1"/>
        <end position="38"/>
    </location>
</feature>
<dbReference type="Pfam" id="PF00643">
    <property type="entry name" value="zf-B_box"/>
    <property type="match status" value="1"/>
</dbReference>
<keyword evidence="1" id="KW-0863">Zinc-finger</keyword>
<evidence type="ECO:0000256" key="1">
    <source>
        <dbReference type="PROSITE-ProRule" id="PRU00024"/>
    </source>
</evidence>